<dbReference type="FunFam" id="3.90.550.10:FF:000003">
    <property type="entry name" value="2-C-methyl-D-erythritol 4-phosphate cytidylyltransferase"/>
    <property type="match status" value="1"/>
</dbReference>
<dbReference type="GO" id="GO:0019288">
    <property type="term" value="P:isopentenyl diphosphate biosynthetic process, methylerythritol 4-phosphate pathway"/>
    <property type="evidence" value="ECO:0007669"/>
    <property type="project" value="UniProtKB-UniRule"/>
</dbReference>
<evidence type="ECO:0000256" key="2">
    <source>
        <dbReference type="ARBA" id="ARBA00022695"/>
    </source>
</evidence>
<reference evidence="5 6" key="1">
    <citation type="journal article" date="2019" name="Anaerobe">
        <title>Detection of Robinsoniella peoriensis in multiple bone samples of a trauma patient.</title>
        <authorList>
            <person name="Schrottner P."/>
            <person name="Hartwich K."/>
            <person name="Bunk B."/>
            <person name="Schober I."/>
            <person name="Helbig S."/>
            <person name="Rudolph W.W."/>
            <person name="Gunzer F."/>
        </authorList>
    </citation>
    <scope>NUCLEOTIDE SEQUENCE [LARGE SCALE GENOMIC DNA]</scope>
    <source>
        <strain evidence="5 6">DSM 106044</strain>
    </source>
</reference>
<feature type="site" description="Transition state stabilizer" evidence="4">
    <location>
        <position position="18"/>
    </location>
</feature>
<dbReference type="GO" id="GO:0050518">
    <property type="term" value="F:2-C-methyl-D-erythritol 4-phosphate cytidylyltransferase activity"/>
    <property type="evidence" value="ECO:0007669"/>
    <property type="project" value="UniProtKB-UniRule"/>
</dbReference>
<dbReference type="PANTHER" id="PTHR32125">
    <property type="entry name" value="2-C-METHYL-D-ERYTHRITOL 4-PHOSPHATE CYTIDYLYLTRANSFERASE, CHLOROPLASTIC"/>
    <property type="match status" value="1"/>
</dbReference>
<dbReference type="InterPro" id="IPR001228">
    <property type="entry name" value="IspD"/>
</dbReference>
<evidence type="ECO:0000256" key="1">
    <source>
        <dbReference type="ARBA" id="ARBA00022679"/>
    </source>
</evidence>
<evidence type="ECO:0000256" key="4">
    <source>
        <dbReference type="HAMAP-Rule" id="MF_00108"/>
    </source>
</evidence>
<comment type="catalytic activity">
    <reaction evidence="4">
        <text>2-C-methyl-D-erythritol 4-phosphate + CTP + H(+) = 4-CDP-2-C-methyl-D-erythritol + diphosphate</text>
        <dbReference type="Rhea" id="RHEA:13429"/>
        <dbReference type="ChEBI" id="CHEBI:15378"/>
        <dbReference type="ChEBI" id="CHEBI:33019"/>
        <dbReference type="ChEBI" id="CHEBI:37563"/>
        <dbReference type="ChEBI" id="CHEBI:57823"/>
        <dbReference type="ChEBI" id="CHEBI:58262"/>
        <dbReference type="EC" id="2.7.7.60"/>
    </reaction>
</comment>
<keyword evidence="6" id="KW-1185">Reference proteome</keyword>
<feature type="site" description="Positions MEP for the nucleophilic attack" evidence="4">
    <location>
        <position position="157"/>
    </location>
</feature>
<evidence type="ECO:0000313" key="6">
    <source>
        <dbReference type="Proteomes" id="UP000306509"/>
    </source>
</evidence>
<dbReference type="Gene3D" id="3.90.550.10">
    <property type="entry name" value="Spore Coat Polysaccharide Biosynthesis Protein SpsA, Chain A"/>
    <property type="match status" value="1"/>
</dbReference>
<dbReference type="HAMAP" id="MF_00108">
    <property type="entry name" value="IspD"/>
    <property type="match status" value="1"/>
</dbReference>
<evidence type="ECO:0000313" key="5">
    <source>
        <dbReference type="EMBL" id="TLC99153.1"/>
    </source>
</evidence>
<name>A0A4U8Q4J5_9FIRM</name>
<gene>
    <name evidence="4 5" type="primary">ispD</name>
    <name evidence="5" type="ORF">DSM106044_03930</name>
</gene>
<keyword evidence="3 4" id="KW-0414">Isoprene biosynthesis</keyword>
<dbReference type="SUPFAM" id="SSF53448">
    <property type="entry name" value="Nucleotide-diphospho-sugar transferases"/>
    <property type="match status" value="1"/>
</dbReference>
<dbReference type="PANTHER" id="PTHR32125:SF4">
    <property type="entry name" value="2-C-METHYL-D-ERYTHRITOL 4-PHOSPHATE CYTIDYLYLTRANSFERASE, CHLOROPLASTIC"/>
    <property type="match status" value="1"/>
</dbReference>
<comment type="pathway">
    <text evidence="4">Isoprenoid biosynthesis; isopentenyl diphosphate biosynthesis via DXP pathway; isopentenyl diphosphate from 1-deoxy-D-xylulose 5-phosphate: step 2/6.</text>
</comment>
<dbReference type="InterPro" id="IPR050088">
    <property type="entry name" value="IspD/TarI_cytidylyltransf_bact"/>
</dbReference>
<dbReference type="Pfam" id="PF01128">
    <property type="entry name" value="IspD"/>
    <property type="match status" value="1"/>
</dbReference>
<organism evidence="5 6">
    <name type="scientific">Robinsoniella peoriensis</name>
    <dbReference type="NCBI Taxonomy" id="180332"/>
    <lineage>
        <taxon>Bacteria</taxon>
        <taxon>Bacillati</taxon>
        <taxon>Bacillota</taxon>
        <taxon>Clostridia</taxon>
        <taxon>Lachnospirales</taxon>
        <taxon>Lachnospiraceae</taxon>
        <taxon>Robinsoniella</taxon>
    </lineage>
</organism>
<feature type="site" description="Positions MEP for the nucleophilic attack" evidence="4">
    <location>
        <position position="215"/>
    </location>
</feature>
<sequence length="233" mass="26456">MGQEKNVAVVLCAGRGTRMNSEVQKQYLLIKGKPVVYYSLIAFEKCPFIDEIVLVTGKEEIEYCRHEIIEKYNLKKVKSIVAGGKERYHSVFEGLKAIGCCDYVYIHDGARPFIDQELLQRACDSVRIHKACVVGMPVKDTIKISGQDGFADHTLDRSKLWMVQTPQVFQYSLVYQAYDKIMKYPGIQVTDDAMVVEQMGQAKIKLVEGSYKNIKITTPEDLEIAEIFAKDRA</sequence>
<dbReference type="CDD" id="cd02516">
    <property type="entry name" value="CDP-ME_synthetase"/>
    <property type="match status" value="1"/>
</dbReference>
<dbReference type="EC" id="2.7.7.60" evidence="4"/>
<dbReference type="NCBIfam" id="TIGR00453">
    <property type="entry name" value="ispD"/>
    <property type="match status" value="1"/>
</dbReference>
<feature type="site" description="Transition state stabilizer" evidence="4">
    <location>
        <position position="25"/>
    </location>
</feature>
<dbReference type="InterPro" id="IPR034683">
    <property type="entry name" value="IspD/TarI"/>
</dbReference>
<dbReference type="EMBL" id="QGQD01000074">
    <property type="protein sequence ID" value="TLC99153.1"/>
    <property type="molecule type" value="Genomic_DNA"/>
</dbReference>
<dbReference type="Proteomes" id="UP000306509">
    <property type="component" value="Unassembled WGS sequence"/>
</dbReference>
<protein>
    <recommendedName>
        <fullName evidence="4">2-C-methyl-D-erythritol 4-phosphate cytidylyltransferase</fullName>
        <ecNumber evidence="4">2.7.7.60</ecNumber>
    </recommendedName>
    <alternativeName>
        <fullName evidence="4">4-diphosphocytidyl-2C-methyl-D-erythritol synthase</fullName>
    </alternativeName>
    <alternativeName>
        <fullName evidence="4">MEP cytidylyltransferase</fullName>
        <shortName evidence="4">MCT</shortName>
    </alternativeName>
</protein>
<dbReference type="AlphaFoldDB" id="A0A4U8Q4J5"/>
<dbReference type="UniPathway" id="UPA00056">
    <property type="reaction ID" value="UER00093"/>
</dbReference>
<evidence type="ECO:0000256" key="3">
    <source>
        <dbReference type="ARBA" id="ARBA00023229"/>
    </source>
</evidence>
<keyword evidence="2 4" id="KW-0548">Nucleotidyltransferase</keyword>
<keyword evidence="1 4" id="KW-0808">Transferase</keyword>
<comment type="caution">
    <text evidence="5">The sequence shown here is derived from an EMBL/GenBank/DDBJ whole genome shotgun (WGS) entry which is preliminary data.</text>
</comment>
<accession>A0A4U8Q4J5</accession>
<comment type="function">
    <text evidence="4">Catalyzes the formation of 4-diphosphocytidyl-2-C-methyl-D-erythritol from CTP and 2-C-methyl-D-erythritol 4-phosphate (MEP).</text>
</comment>
<proteinExistence type="inferred from homology"/>
<dbReference type="STRING" id="180332.GCA_000797495_01796"/>
<dbReference type="InterPro" id="IPR029044">
    <property type="entry name" value="Nucleotide-diphossugar_trans"/>
</dbReference>
<comment type="similarity">
    <text evidence="4">Belongs to the IspD/TarI cytidylyltransferase family. IspD subfamily.</text>
</comment>
<dbReference type="RefSeq" id="WP_138003465.1">
    <property type="nucleotide sequence ID" value="NZ_QGQD01000074.1"/>
</dbReference>